<protein>
    <recommendedName>
        <fullName evidence="4">Tyrosinase copper-binding domain-containing protein</fullName>
    </recommendedName>
</protein>
<evidence type="ECO:0000256" key="3">
    <source>
        <dbReference type="SAM" id="Phobius"/>
    </source>
</evidence>
<dbReference type="InterPro" id="IPR050316">
    <property type="entry name" value="Tyrosinase/Hemocyanin"/>
</dbReference>
<dbReference type="PANTHER" id="PTHR11474">
    <property type="entry name" value="TYROSINASE FAMILY MEMBER"/>
    <property type="match status" value="1"/>
</dbReference>
<organism evidence="5 6">
    <name type="scientific">Magallana gigas</name>
    <name type="common">Pacific oyster</name>
    <name type="synonym">Crassostrea gigas</name>
    <dbReference type="NCBI Taxonomy" id="29159"/>
    <lineage>
        <taxon>Eukaryota</taxon>
        <taxon>Metazoa</taxon>
        <taxon>Spiralia</taxon>
        <taxon>Lophotrochozoa</taxon>
        <taxon>Mollusca</taxon>
        <taxon>Bivalvia</taxon>
        <taxon>Autobranchia</taxon>
        <taxon>Pteriomorphia</taxon>
        <taxon>Ostreida</taxon>
        <taxon>Ostreoidea</taxon>
        <taxon>Ostreidae</taxon>
        <taxon>Magallana</taxon>
    </lineage>
</organism>
<reference evidence="5" key="1">
    <citation type="submission" date="2022-08" db="UniProtKB">
        <authorList>
            <consortium name="EnsemblMetazoa"/>
        </authorList>
    </citation>
    <scope>IDENTIFICATION</scope>
    <source>
        <strain evidence="5">05x7-T-G4-1.051#20</strain>
    </source>
</reference>
<keyword evidence="3" id="KW-0812">Transmembrane</keyword>
<evidence type="ECO:0000256" key="1">
    <source>
        <dbReference type="ARBA" id="ARBA00022723"/>
    </source>
</evidence>
<keyword evidence="1" id="KW-0479">Metal-binding</keyword>
<feature type="domain" description="Tyrosinase copper-binding" evidence="4">
    <location>
        <begin position="198"/>
        <end position="371"/>
    </location>
</feature>
<keyword evidence="2" id="KW-0186">Copper</keyword>
<proteinExistence type="predicted"/>
<dbReference type="InterPro" id="IPR002227">
    <property type="entry name" value="Tyrosinase_Cu-bd"/>
</dbReference>
<dbReference type="GO" id="GO:0046872">
    <property type="term" value="F:metal ion binding"/>
    <property type="evidence" value="ECO:0007669"/>
    <property type="project" value="UniProtKB-KW"/>
</dbReference>
<dbReference type="PANTHER" id="PTHR11474:SF126">
    <property type="entry name" value="TYROSINASE-LIKE PROTEIN TYR-1-RELATED"/>
    <property type="match status" value="1"/>
</dbReference>
<keyword evidence="3" id="KW-0472">Membrane</keyword>
<dbReference type="EnsemblMetazoa" id="G10885.1">
    <property type="protein sequence ID" value="G10885.1:cds"/>
    <property type="gene ID" value="G10885"/>
</dbReference>
<evidence type="ECO:0000259" key="4">
    <source>
        <dbReference type="Pfam" id="PF00264"/>
    </source>
</evidence>
<dbReference type="GO" id="GO:0016491">
    <property type="term" value="F:oxidoreductase activity"/>
    <property type="evidence" value="ECO:0007669"/>
    <property type="project" value="InterPro"/>
</dbReference>
<feature type="transmembrane region" description="Helical" evidence="3">
    <location>
        <begin position="59"/>
        <end position="78"/>
    </location>
</feature>
<dbReference type="Pfam" id="PF00264">
    <property type="entry name" value="Tyrosinase"/>
    <property type="match status" value="1"/>
</dbReference>
<sequence length="711" mass="80338">MQFDASTVRGRLEVKSEPVPLCSVTFADHFKNSTTAVGITNRMTRPPDNQESKMRKGQLNFIVCFLATVVLPTSFGLIEEIQTPRDILECLIYKSQNSTIGEVSGRTIQDFCIRKYTLDTQSGKENFAKNISTEGVQYLKSLFRQLESEVHDQKRGKRQAGTWRVRREIRTLSDAERNNVFQCLRRLKSDYSIDPRMSTYDLIASLHSGQAARMMHNGPAFLPRHMVYLLVMETACRVPMPYWDMTTDSEMMDPTTSIVWSDLFFGPGNGPVLTGPFGRFRTPTGTPIIRNIGSGGASLARKAGIRALLSRRRTFEISEPQPAQSIFSIEVHHNGVHNYIDGYMSGLNTASWDPVFWFIHSFFQLLWVAFRNGQRANGINPERDYPRGVRVPAGHEFYQRMNFMPFMRRITNLEGLSNRYDRIVQYAPMPRCPACGGSPFLVCLRGVCVSRSSRRAPVFFRGKRSAGTSGDQLADENVNPNTTNLIQSNEAALSTLNKPYQNTFMIDGKIDEDAWAYIPIRVLYERPKGFNFHTTSPGATKRDMYDPENFKNEAKRIGLHNEVQYKQQCTPSGSGAAKVFVQSNGLNYAGKYKDYAIVDERQPVTSAITYVGFKKPSTSDSEVILTAYDTCGRICRPACPVYGHHRESYRACSGSFRISSKSPLMFSQNYGSAVSSTWNVREMEPGCKSSQSLPITFVCDHQNSWPWESKL</sequence>
<name>A0A8W8HTH0_MAGGI</name>
<dbReference type="AlphaFoldDB" id="A0A8W8HTH0"/>
<dbReference type="PRINTS" id="PR00092">
    <property type="entry name" value="TYROSINASE"/>
</dbReference>
<accession>A0A8W8HTH0</accession>
<keyword evidence="6" id="KW-1185">Reference proteome</keyword>
<dbReference type="Proteomes" id="UP000005408">
    <property type="component" value="Unassembled WGS sequence"/>
</dbReference>
<evidence type="ECO:0000313" key="6">
    <source>
        <dbReference type="Proteomes" id="UP000005408"/>
    </source>
</evidence>
<dbReference type="Gene3D" id="1.10.1280.10">
    <property type="entry name" value="Di-copper center containing domain from catechol oxidase"/>
    <property type="match status" value="1"/>
</dbReference>
<evidence type="ECO:0000313" key="5">
    <source>
        <dbReference type="EnsemblMetazoa" id="G10885.1:cds"/>
    </source>
</evidence>
<dbReference type="SUPFAM" id="SSF48056">
    <property type="entry name" value="Di-copper centre-containing domain"/>
    <property type="match status" value="1"/>
</dbReference>
<dbReference type="InterPro" id="IPR008922">
    <property type="entry name" value="Di-copper_centre_dom_sf"/>
</dbReference>
<keyword evidence="3" id="KW-1133">Transmembrane helix</keyword>
<evidence type="ECO:0000256" key="2">
    <source>
        <dbReference type="ARBA" id="ARBA00023008"/>
    </source>
</evidence>